<feature type="transmembrane region" description="Helical" evidence="1">
    <location>
        <begin position="179"/>
        <end position="196"/>
    </location>
</feature>
<evidence type="ECO:0000313" key="2">
    <source>
        <dbReference type="EMBL" id="NME57959.1"/>
    </source>
</evidence>
<feature type="transmembrane region" description="Helical" evidence="1">
    <location>
        <begin position="148"/>
        <end position="167"/>
    </location>
</feature>
<keyword evidence="1" id="KW-0812">Transmembrane</keyword>
<name>A0A848CLQ2_9FIRM</name>
<protein>
    <submittedName>
        <fullName evidence="2">Uncharacterized protein</fullName>
    </submittedName>
</protein>
<reference evidence="2 3" key="1">
    <citation type="submission" date="2020-04" db="EMBL/GenBank/DDBJ databases">
        <authorList>
            <person name="Hitch T.C.A."/>
            <person name="Wylensek D."/>
            <person name="Clavel T."/>
        </authorList>
    </citation>
    <scope>NUCLEOTIDE SEQUENCE [LARGE SCALE GENOMIC DNA]</scope>
    <source>
        <strain evidence="2 3">BSM-383-APC-5F</strain>
    </source>
</reference>
<feature type="transmembrane region" description="Helical" evidence="1">
    <location>
        <begin position="20"/>
        <end position="37"/>
    </location>
</feature>
<accession>A0A848CLQ2</accession>
<gene>
    <name evidence="2" type="ORF">HF855_11205</name>
</gene>
<feature type="transmembrane region" description="Helical" evidence="1">
    <location>
        <begin position="203"/>
        <end position="225"/>
    </location>
</feature>
<feature type="transmembrane region" description="Helical" evidence="1">
    <location>
        <begin position="43"/>
        <end position="62"/>
    </location>
</feature>
<dbReference type="EMBL" id="JABAFX010000030">
    <property type="protein sequence ID" value="NME57959.1"/>
    <property type="molecule type" value="Genomic_DNA"/>
</dbReference>
<feature type="transmembrane region" description="Helical" evidence="1">
    <location>
        <begin position="114"/>
        <end position="132"/>
    </location>
</feature>
<dbReference type="RefSeq" id="WP_168934054.1">
    <property type="nucleotide sequence ID" value="NZ_JABAFX010000030.1"/>
</dbReference>
<keyword evidence="1" id="KW-1133">Transmembrane helix</keyword>
<organism evidence="2 3">
    <name type="scientific">Dorea formicigenerans</name>
    <dbReference type="NCBI Taxonomy" id="39486"/>
    <lineage>
        <taxon>Bacteria</taxon>
        <taxon>Bacillati</taxon>
        <taxon>Bacillota</taxon>
        <taxon>Clostridia</taxon>
        <taxon>Lachnospirales</taxon>
        <taxon>Lachnospiraceae</taxon>
        <taxon>Dorea</taxon>
    </lineage>
</organism>
<dbReference type="AlphaFoldDB" id="A0A848CLQ2"/>
<proteinExistence type="predicted"/>
<comment type="caution">
    <text evidence="2">The sequence shown here is derived from an EMBL/GenBank/DDBJ whole genome shotgun (WGS) entry which is preliminary data.</text>
</comment>
<feature type="transmembrane region" description="Helical" evidence="1">
    <location>
        <begin position="82"/>
        <end position="102"/>
    </location>
</feature>
<sequence>MKENSYKPQMPDVMEAIFDAAYLLFDLVAAILFFTFSKGNVLFILYGILTLILCGGDAFHLVPRIIRAVHGSNDKIKRQLGIGLQVSSITMTVFYIMLMYIWKLTFPELKMPVIIETIIWISAIVRIVICIFPQNNWCTDEGNMKLSIIRNAVFAVTGVGVIILYIISGNTYGYHMTRMVAAIIISFGCYLPVTLFSKTKPKVGLLMIPKTCAYMWIIAMGLQLLF</sequence>
<dbReference type="Proteomes" id="UP000580130">
    <property type="component" value="Unassembled WGS sequence"/>
</dbReference>
<keyword evidence="1" id="KW-0472">Membrane</keyword>
<evidence type="ECO:0000313" key="3">
    <source>
        <dbReference type="Proteomes" id="UP000580130"/>
    </source>
</evidence>
<evidence type="ECO:0000256" key="1">
    <source>
        <dbReference type="SAM" id="Phobius"/>
    </source>
</evidence>